<keyword evidence="2" id="KW-1133">Transmembrane helix</keyword>
<gene>
    <name evidence="3" type="ORF">APY94_11485</name>
</gene>
<feature type="transmembrane region" description="Helical" evidence="2">
    <location>
        <begin position="7"/>
        <end position="27"/>
    </location>
</feature>
<evidence type="ECO:0000256" key="2">
    <source>
        <dbReference type="SAM" id="Phobius"/>
    </source>
</evidence>
<keyword evidence="2" id="KW-0472">Membrane</keyword>
<reference evidence="3 4" key="1">
    <citation type="submission" date="2015-10" db="EMBL/GenBank/DDBJ databases">
        <title>Draft genome sequence of Thermococcus celericrescens strain DSM 17994.</title>
        <authorList>
            <person name="Hong S.-J."/>
            <person name="Park C.-E."/>
            <person name="Shin J.-H."/>
        </authorList>
    </citation>
    <scope>NUCLEOTIDE SEQUENCE [LARGE SCALE GENOMIC DNA]</scope>
    <source>
        <strain evidence="3 4">DSM 17994</strain>
    </source>
</reference>
<feature type="region of interest" description="Disordered" evidence="1">
    <location>
        <begin position="220"/>
        <end position="247"/>
    </location>
</feature>
<keyword evidence="2" id="KW-0812">Transmembrane</keyword>
<evidence type="ECO:0000256" key="1">
    <source>
        <dbReference type="SAM" id="MobiDB-lite"/>
    </source>
</evidence>
<organism evidence="3 4">
    <name type="scientific">Thermococcus celericrescens</name>
    <dbReference type="NCBI Taxonomy" id="227598"/>
    <lineage>
        <taxon>Archaea</taxon>
        <taxon>Methanobacteriati</taxon>
        <taxon>Methanobacteriota</taxon>
        <taxon>Thermococci</taxon>
        <taxon>Thermococcales</taxon>
        <taxon>Thermococcaceae</taxon>
        <taxon>Thermococcus</taxon>
    </lineage>
</organism>
<feature type="transmembrane region" description="Helical" evidence="2">
    <location>
        <begin position="191"/>
        <end position="210"/>
    </location>
</feature>
<dbReference type="EMBL" id="LLYW01000044">
    <property type="protein sequence ID" value="KUH31934.1"/>
    <property type="molecule type" value="Genomic_DNA"/>
</dbReference>
<sequence length="247" mass="26868">MLTPEKVIEYYFGIITVVGGLSVLLAIKYTLRRWRSFPESGWKVQGFALGILGLVVASFLEAPLLFLKTWIALAFAAGIIEESVKLLPLKFFGRSPEWEKWKLVIGAGLFLGIVEGIMYTAGIFALNQEPYLVAVRVVLMGLHTIWAAISVGFLLGETGWKRFTGLAFSMVAHALYDLPSLAMVDGYSGNVIAYLAGLSTGFLLATPLMAKKAAELAGKLVPEEGEETGEVRENAEETEESEVTSSP</sequence>
<feature type="transmembrane region" description="Helical" evidence="2">
    <location>
        <begin position="47"/>
        <end position="80"/>
    </location>
</feature>
<feature type="compositionally biased region" description="Acidic residues" evidence="1">
    <location>
        <begin position="236"/>
        <end position="247"/>
    </location>
</feature>
<dbReference type="RefSeq" id="WP_058939763.1">
    <property type="nucleotide sequence ID" value="NZ_LLYW01000044.1"/>
</dbReference>
<accession>A0A100XW63</accession>
<dbReference type="Proteomes" id="UP000053462">
    <property type="component" value="Unassembled WGS sequence"/>
</dbReference>
<feature type="transmembrane region" description="Helical" evidence="2">
    <location>
        <begin position="131"/>
        <end position="156"/>
    </location>
</feature>
<dbReference type="AlphaFoldDB" id="A0A100XW63"/>
<comment type="caution">
    <text evidence="3">The sequence shown here is derived from an EMBL/GenBank/DDBJ whole genome shotgun (WGS) entry which is preliminary data.</text>
</comment>
<evidence type="ECO:0000313" key="3">
    <source>
        <dbReference type="EMBL" id="KUH31934.1"/>
    </source>
</evidence>
<proteinExistence type="predicted"/>
<dbReference type="OrthoDB" id="102096at2157"/>
<name>A0A100XW63_9EURY</name>
<keyword evidence="4" id="KW-1185">Reference proteome</keyword>
<evidence type="ECO:0000313" key="4">
    <source>
        <dbReference type="Proteomes" id="UP000053462"/>
    </source>
</evidence>
<protein>
    <submittedName>
        <fullName evidence="3">Uncharacterized protein</fullName>
    </submittedName>
</protein>
<feature type="transmembrane region" description="Helical" evidence="2">
    <location>
        <begin position="101"/>
        <end position="125"/>
    </location>
</feature>